<dbReference type="InterPro" id="IPR032710">
    <property type="entry name" value="NTF2-like_dom_sf"/>
</dbReference>
<evidence type="ECO:0000313" key="1">
    <source>
        <dbReference type="EMBL" id="GII46349.1"/>
    </source>
</evidence>
<dbReference type="AlphaFoldDB" id="A0A8J3UQ61"/>
<organism evidence="1 2">
    <name type="scientific">Planotetraspora silvatica</name>
    <dbReference type="NCBI Taxonomy" id="234614"/>
    <lineage>
        <taxon>Bacteria</taxon>
        <taxon>Bacillati</taxon>
        <taxon>Actinomycetota</taxon>
        <taxon>Actinomycetes</taxon>
        <taxon>Streptosporangiales</taxon>
        <taxon>Streptosporangiaceae</taxon>
        <taxon>Planotetraspora</taxon>
    </lineage>
</organism>
<evidence type="ECO:0000313" key="2">
    <source>
        <dbReference type="Proteomes" id="UP000644610"/>
    </source>
</evidence>
<reference evidence="1" key="1">
    <citation type="submission" date="2021-01" db="EMBL/GenBank/DDBJ databases">
        <title>Whole genome shotgun sequence of Planotetraspora silvatica NBRC 100141.</title>
        <authorList>
            <person name="Komaki H."/>
            <person name="Tamura T."/>
        </authorList>
    </citation>
    <scope>NUCLEOTIDE SEQUENCE</scope>
    <source>
        <strain evidence="1">NBRC 100141</strain>
    </source>
</reference>
<keyword evidence="2" id="KW-1185">Reference proteome</keyword>
<evidence type="ECO:0008006" key="3">
    <source>
        <dbReference type="Google" id="ProtNLM"/>
    </source>
</evidence>
<dbReference type="EMBL" id="BOOQ01000016">
    <property type="protein sequence ID" value="GII46349.1"/>
    <property type="molecule type" value="Genomic_DNA"/>
</dbReference>
<name>A0A8J3UQ61_9ACTN</name>
<dbReference type="RefSeq" id="WP_203974123.1">
    <property type="nucleotide sequence ID" value="NZ_BAAAKY010000033.1"/>
</dbReference>
<dbReference type="SUPFAM" id="SSF54427">
    <property type="entry name" value="NTF2-like"/>
    <property type="match status" value="1"/>
</dbReference>
<proteinExistence type="predicted"/>
<dbReference type="GO" id="GO:0030638">
    <property type="term" value="P:polyketide metabolic process"/>
    <property type="evidence" value="ECO:0007669"/>
    <property type="project" value="InterPro"/>
</dbReference>
<dbReference type="Pfam" id="PF07366">
    <property type="entry name" value="SnoaL"/>
    <property type="match status" value="1"/>
</dbReference>
<protein>
    <recommendedName>
        <fullName evidence="3">DUF4440 domain-containing protein</fullName>
    </recommendedName>
</protein>
<dbReference type="InterPro" id="IPR009959">
    <property type="entry name" value="Cyclase_SnoaL-like"/>
</dbReference>
<dbReference type="Gene3D" id="3.10.450.50">
    <property type="match status" value="1"/>
</dbReference>
<sequence>MSGAWDIKDRLYGAFNDHDIPRVIECYSPDSVLISPEGVAEGREQIATFYEQLIIGFRDVCITPWYKVACDDPAVTEWTLTGTHTGPFLLPCGRHAEGTGRHIAVRGCCAARVENDWIVAHQHYYDQLELFSQLGLAFALEPVT</sequence>
<dbReference type="Proteomes" id="UP000644610">
    <property type="component" value="Unassembled WGS sequence"/>
</dbReference>
<accession>A0A8J3UQ61</accession>
<gene>
    <name evidence="1" type="ORF">Psi02_27730</name>
</gene>
<comment type="caution">
    <text evidence="1">The sequence shown here is derived from an EMBL/GenBank/DDBJ whole genome shotgun (WGS) entry which is preliminary data.</text>
</comment>